<dbReference type="EMBL" id="SNXO01000030">
    <property type="protein sequence ID" value="TDP51482.1"/>
    <property type="molecule type" value="Genomic_DNA"/>
</dbReference>
<organism evidence="1 2">
    <name type="scientific">Aminicella lysinilytica</name>
    <dbReference type="NCBI Taxonomy" id="433323"/>
    <lineage>
        <taxon>Bacteria</taxon>
        <taxon>Bacillati</taxon>
        <taxon>Bacillota</taxon>
        <taxon>Clostridia</taxon>
        <taxon>Peptostreptococcales</taxon>
        <taxon>Anaerovoracaceae</taxon>
        <taxon>Aminicella</taxon>
    </lineage>
</organism>
<accession>A0A4R6Q025</accession>
<evidence type="ECO:0008006" key="3">
    <source>
        <dbReference type="Google" id="ProtNLM"/>
    </source>
</evidence>
<comment type="caution">
    <text evidence="1">The sequence shown here is derived from an EMBL/GenBank/DDBJ whole genome shotgun (WGS) entry which is preliminary data.</text>
</comment>
<protein>
    <recommendedName>
        <fullName evidence="3">MqsR (Motility quorum-sensing regulator) toxin of toxin-antitoxin system</fullName>
    </recommendedName>
</protein>
<dbReference type="InterPro" id="IPR038493">
    <property type="entry name" value="MqsR_sf"/>
</dbReference>
<dbReference type="AlphaFoldDB" id="A0A4R6Q025"/>
<gene>
    <name evidence="1" type="ORF">EV211_13016</name>
</gene>
<evidence type="ECO:0000313" key="1">
    <source>
        <dbReference type="EMBL" id="TDP51482.1"/>
    </source>
</evidence>
<dbReference type="Proteomes" id="UP000295500">
    <property type="component" value="Unassembled WGS sequence"/>
</dbReference>
<name>A0A4R6Q025_9FIRM</name>
<sequence>MNGGCSLIQITLEDIRKYLEEVHNSIREGNYRIDTNNRRQRNRELYTKYVIDEKLSKDILLSLQPEDFSEVVNNEHIEYEYERLYIFGKKVLLIERFGEAEKDVLLYIKFNKMEDAFVIVISFHEEEYPLHYPFR</sequence>
<reference evidence="1 2" key="1">
    <citation type="submission" date="2019-03" db="EMBL/GenBank/DDBJ databases">
        <title>Genomic Encyclopedia of Type Strains, Phase IV (KMG-IV): sequencing the most valuable type-strain genomes for metagenomic binning, comparative biology and taxonomic classification.</title>
        <authorList>
            <person name="Goeker M."/>
        </authorList>
    </citation>
    <scope>NUCLEOTIDE SEQUENCE [LARGE SCALE GENOMIC DNA]</scope>
    <source>
        <strain evidence="1 2">DSM 28287</strain>
    </source>
</reference>
<keyword evidence="2" id="KW-1185">Reference proteome</keyword>
<proteinExistence type="predicted"/>
<evidence type="ECO:0000313" key="2">
    <source>
        <dbReference type="Proteomes" id="UP000295500"/>
    </source>
</evidence>
<dbReference type="Gene3D" id="3.30.2310.40">
    <property type="match status" value="1"/>
</dbReference>